<evidence type="ECO:0000313" key="3">
    <source>
        <dbReference type="Proteomes" id="UP000383932"/>
    </source>
</evidence>
<dbReference type="OrthoDB" id="3034142at2759"/>
<organism evidence="2 3">
    <name type="scientific">Ceratobasidium theobromae</name>
    <dbReference type="NCBI Taxonomy" id="1582974"/>
    <lineage>
        <taxon>Eukaryota</taxon>
        <taxon>Fungi</taxon>
        <taxon>Dikarya</taxon>
        <taxon>Basidiomycota</taxon>
        <taxon>Agaricomycotina</taxon>
        <taxon>Agaricomycetes</taxon>
        <taxon>Cantharellales</taxon>
        <taxon>Ceratobasidiaceae</taxon>
        <taxon>Ceratobasidium</taxon>
    </lineage>
</organism>
<comment type="caution">
    <text evidence="2">The sequence shown here is derived from an EMBL/GenBank/DDBJ whole genome shotgun (WGS) entry which is preliminary data.</text>
</comment>
<accession>A0A5N5QCZ4</accession>
<dbReference type="PANTHER" id="PTHR46082:SF6">
    <property type="entry name" value="AAA+ ATPASE DOMAIN-CONTAINING PROTEIN-RELATED"/>
    <property type="match status" value="1"/>
</dbReference>
<dbReference type="InterPro" id="IPR011990">
    <property type="entry name" value="TPR-like_helical_dom_sf"/>
</dbReference>
<feature type="transmembrane region" description="Helical" evidence="1">
    <location>
        <begin position="519"/>
        <end position="545"/>
    </location>
</feature>
<dbReference type="Pfam" id="PF13374">
    <property type="entry name" value="TPR_10"/>
    <property type="match status" value="1"/>
</dbReference>
<evidence type="ECO:0000256" key="1">
    <source>
        <dbReference type="SAM" id="Phobius"/>
    </source>
</evidence>
<feature type="transmembrane region" description="Helical" evidence="1">
    <location>
        <begin position="480"/>
        <end position="499"/>
    </location>
</feature>
<keyword evidence="1" id="KW-0812">Transmembrane</keyword>
<dbReference type="Gene3D" id="1.25.40.10">
    <property type="entry name" value="Tetratricopeptide repeat domain"/>
    <property type="match status" value="2"/>
</dbReference>
<dbReference type="Proteomes" id="UP000383932">
    <property type="component" value="Unassembled WGS sequence"/>
</dbReference>
<dbReference type="InterPro" id="IPR053137">
    <property type="entry name" value="NLR-like"/>
</dbReference>
<feature type="transmembrane region" description="Helical" evidence="1">
    <location>
        <begin position="181"/>
        <end position="207"/>
    </location>
</feature>
<reference evidence="2 3" key="1">
    <citation type="journal article" date="2019" name="Fungal Biol. Biotechnol.">
        <title>Draft genome sequence of fastidious pathogen Ceratobasidium theobromae, which causes vascular-streak dieback in Theobroma cacao.</title>
        <authorList>
            <person name="Ali S.S."/>
            <person name="Asman A."/>
            <person name="Shao J."/>
            <person name="Firmansyah A.P."/>
            <person name="Susilo A.W."/>
            <person name="Rosmana A."/>
            <person name="McMahon P."/>
            <person name="Junaid M."/>
            <person name="Guest D."/>
            <person name="Kheng T.Y."/>
            <person name="Meinhardt L.W."/>
            <person name="Bailey B.A."/>
        </authorList>
    </citation>
    <scope>NUCLEOTIDE SEQUENCE [LARGE SCALE GENOMIC DNA]</scope>
    <source>
        <strain evidence="2 3">CT2</strain>
    </source>
</reference>
<dbReference type="AlphaFoldDB" id="A0A5N5QCZ4"/>
<dbReference type="PANTHER" id="PTHR46082">
    <property type="entry name" value="ATP/GTP-BINDING PROTEIN-RELATED"/>
    <property type="match status" value="1"/>
</dbReference>
<proteinExistence type="predicted"/>
<dbReference type="EMBL" id="SSOP01000248">
    <property type="protein sequence ID" value="KAB5589612.1"/>
    <property type="molecule type" value="Genomic_DNA"/>
</dbReference>
<gene>
    <name evidence="2" type="ORF">CTheo_6948</name>
</gene>
<dbReference type="SUPFAM" id="SSF48452">
    <property type="entry name" value="TPR-like"/>
    <property type="match status" value="2"/>
</dbReference>
<evidence type="ECO:0000313" key="2">
    <source>
        <dbReference type="EMBL" id="KAB5589612.1"/>
    </source>
</evidence>
<sequence length="546" mass="61219">MMNEGMLYLGRGEWELAEVLLSRSAMLFYIIAGDQNIESIMMVNNWAISLLLQAQWQDAGDLLAKISGISSRVLGNRHSITLACRNNLAISYIYRNQLSRGKKILKSALSAGKQVLCAHHIVITICTNNLADIHTKDQLGRLLPLEVVVLAMSQVATLTSIPPPGQQWGQASRITTALKYLIGIIFGLYAILNLAFVSLGVGLWCIYDDLPVRRKILKYERHWAPGRVRKVGRCIHPLSNTDTAQYIFCTKSALISTGGRHVYQSVLSYIFDAQHQQAKSLPDEDAGIPPGVLLSIATERMPGHQYHHASNMMDHGVWYLKQGEWQAAEVVLRRSTLLFKDVAGDQNIESAMMMNNWAITLLHQDRWQEAETLLVKTSILSSRVLGDHHPITLSCLNNLAMSYIYRYQSARGETILRSVSTAGAREFGAQHPITTISSNNLTNVHTKYQGRPLPLVAVVTAMGETPTLPSLLEWGKRIAILLKFLIMLVIWVYGLSDVIAETWKCSKSFFQLGVSFSRFVYRLLVFGFTFSYFIASTIEILRLFFS</sequence>
<keyword evidence="1" id="KW-1133">Transmembrane helix</keyword>
<protein>
    <recommendedName>
        <fullName evidence="4">Kinesin light chain</fullName>
    </recommendedName>
</protein>
<keyword evidence="1" id="KW-0472">Membrane</keyword>
<evidence type="ECO:0008006" key="4">
    <source>
        <dbReference type="Google" id="ProtNLM"/>
    </source>
</evidence>
<dbReference type="Pfam" id="PF13424">
    <property type="entry name" value="TPR_12"/>
    <property type="match status" value="1"/>
</dbReference>
<name>A0A5N5QCZ4_9AGAM</name>
<keyword evidence="3" id="KW-1185">Reference proteome</keyword>